<evidence type="ECO:0000259" key="10">
    <source>
        <dbReference type="PROSITE" id="PS51294"/>
    </source>
</evidence>
<evidence type="ECO:0000256" key="6">
    <source>
        <dbReference type="SAM" id="MobiDB-lite"/>
    </source>
</evidence>
<protein>
    <recommendedName>
        <fullName evidence="13">SWIRM domain-containing protein</fullName>
    </recommendedName>
</protein>
<feature type="domain" description="SWIRM" evidence="8">
    <location>
        <begin position="70"/>
        <end position="167"/>
    </location>
</feature>
<dbReference type="Pfam" id="PF04433">
    <property type="entry name" value="SWIRM"/>
    <property type="match status" value="1"/>
</dbReference>
<dbReference type="InterPro" id="IPR001005">
    <property type="entry name" value="SANT/Myb"/>
</dbReference>
<reference evidence="11 12" key="1">
    <citation type="submission" date="2017-06" db="EMBL/GenBank/DDBJ databases">
        <title>A platform for efficient transgenesis in Macrostomum lignano, a flatworm model organism for stem cell research.</title>
        <authorList>
            <person name="Berezikov E."/>
        </authorList>
    </citation>
    <scope>NUCLEOTIDE SEQUENCE [LARGE SCALE GENOMIC DNA]</scope>
    <source>
        <strain evidence="11">DV1</strain>
        <tissue evidence="11">Whole organism</tissue>
    </source>
</reference>
<feature type="domain" description="HTH myb-type" evidence="10">
    <location>
        <begin position="251"/>
        <end position="289"/>
    </location>
</feature>
<evidence type="ECO:0000259" key="7">
    <source>
        <dbReference type="PROSITE" id="PS50090"/>
    </source>
</evidence>
<dbReference type="PROSITE" id="PS51293">
    <property type="entry name" value="SANT"/>
    <property type="match status" value="1"/>
</dbReference>
<feature type="region of interest" description="Disordered" evidence="6">
    <location>
        <begin position="364"/>
        <end position="387"/>
    </location>
</feature>
<evidence type="ECO:0000313" key="11">
    <source>
        <dbReference type="EMBL" id="PAA57320.1"/>
    </source>
</evidence>
<dbReference type="Gene3D" id="1.10.10.60">
    <property type="entry name" value="Homeodomain-like"/>
    <property type="match status" value="1"/>
</dbReference>
<dbReference type="PROSITE" id="PS51294">
    <property type="entry name" value="HTH_MYB"/>
    <property type="match status" value="1"/>
</dbReference>
<accession>A0A267E6W5</accession>
<evidence type="ECO:0000256" key="4">
    <source>
        <dbReference type="ARBA" id="ARBA00023242"/>
    </source>
</evidence>
<keyword evidence="4" id="KW-0539">Nucleus</keyword>
<feature type="region of interest" description="Disordered" evidence="6">
    <location>
        <begin position="1"/>
        <end position="20"/>
    </location>
</feature>
<evidence type="ECO:0000259" key="9">
    <source>
        <dbReference type="PROSITE" id="PS51293"/>
    </source>
</evidence>
<dbReference type="InterPro" id="IPR017930">
    <property type="entry name" value="Myb_dom"/>
</dbReference>
<dbReference type="OrthoDB" id="118550at2759"/>
<feature type="compositionally biased region" description="Low complexity" evidence="6">
    <location>
        <begin position="490"/>
        <end position="512"/>
    </location>
</feature>
<keyword evidence="1" id="KW-0805">Transcription regulation</keyword>
<name>A0A267E6W5_9PLAT</name>
<dbReference type="PANTHER" id="PTHR12802:SF41">
    <property type="entry name" value="BRAHMA ASSOCIATED PROTEIN 155 KDA"/>
    <property type="match status" value="1"/>
</dbReference>
<feature type="compositionally biased region" description="Basic and acidic residues" evidence="6">
    <location>
        <begin position="372"/>
        <end position="384"/>
    </location>
</feature>
<evidence type="ECO:0000256" key="1">
    <source>
        <dbReference type="ARBA" id="ARBA00023015"/>
    </source>
</evidence>
<feature type="region of interest" description="Disordered" evidence="6">
    <location>
        <begin position="482"/>
        <end position="526"/>
    </location>
</feature>
<evidence type="ECO:0008006" key="13">
    <source>
        <dbReference type="Google" id="ProtNLM"/>
    </source>
</evidence>
<evidence type="ECO:0000256" key="5">
    <source>
        <dbReference type="ARBA" id="ARBA00049655"/>
    </source>
</evidence>
<comment type="similarity">
    <text evidence="5">Belongs to the SMARCC family.</text>
</comment>
<dbReference type="PROSITE" id="PS50934">
    <property type="entry name" value="SWIRM"/>
    <property type="match status" value="1"/>
</dbReference>
<gene>
    <name evidence="11" type="ORF">BOX15_Mlig033016g1</name>
</gene>
<feature type="non-terminal residue" evidence="11">
    <location>
        <position position="1"/>
    </location>
</feature>
<dbReference type="FunFam" id="1.10.10.10:FF:000020">
    <property type="entry name" value="SWI/SNF complex subunit SMARCC2 isoform c"/>
    <property type="match status" value="1"/>
</dbReference>
<comment type="caution">
    <text evidence="11">The sequence shown here is derived from an EMBL/GenBank/DDBJ whole genome shotgun (WGS) entry which is preliminary data.</text>
</comment>
<dbReference type="AlphaFoldDB" id="A0A267E6W5"/>
<keyword evidence="12" id="KW-1185">Reference proteome</keyword>
<evidence type="ECO:0000313" key="12">
    <source>
        <dbReference type="Proteomes" id="UP000215902"/>
    </source>
</evidence>
<evidence type="ECO:0000256" key="3">
    <source>
        <dbReference type="ARBA" id="ARBA00023163"/>
    </source>
</evidence>
<dbReference type="Pfam" id="PF00249">
    <property type="entry name" value="Myb_DNA-binding"/>
    <property type="match status" value="1"/>
</dbReference>
<dbReference type="PROSITE" id="PS50090">
    <property type="entry name" value="MYB_LIKE"/>
    <property type="match status" value="1"/>
</dbReference>
<dbReference type="Proteomes" id="UP000215902">
    <property type="component" value="Unassembled WGS sequence"/>
</dbReference>
<organism evidence="11 12">
    <name type="scientific">Macrostomum lignano</name>
    <dbReference type="NCBI Taxonomy" id="282301"/>
    <lineage>
        <taxon>Eukaryota</taxon>
        <taxon>Metazoa</taxon>
        <taxon>Spiralia</taxon>
        <taxon>Lophotrochozoa</taxon>
        <taxon>Platyhelminthes</taxon>
        <taxon>Rhabditophora</taxon>
        <taxon>Macrostomorpha</taxon>
        <taxon>Macrostomida</taxon>
        <taxon>Macrostomidae</taxon>
        <taxon>Macrostomum</taxon>
    </lineage>
</organism>
<dbReference type="PANTHER" id="PTHR12802">
    <property type="entry name" value="SWI/SNF COMPLEX-RELATED"/>
    <property type="match status" value="1"/>
</dbReference>
<dbReference type="STRING" id="282301.A0A267E6W5"/>
<evidence type="ECO:0000256" key="2">
    <source>
        <dbReference type="ARBA" id="ARBA00023125"/>
    </source>
</evidence>
<evidence type="ECO:0000259" key="8">
    <source>
        <dbReference type="PROSITE" id="PS50934"/>
    </source>
</evidence>
<dbReference type="InterPro" id="IPR007526">
    <property type="entry name" value="SWIRM"/>
</dbReference>
<dbReference type="FunFam" id="1.10.10.60:FF:000014">
    <property type="entry name" value="SWI/SNF complex subunit SMARCC2 isoform C"/>
    <property type="match status" value="1"/>
</dbReference>
<dbReference type="GO" id="GO:0003677">
    <property type="term" value="F:DNA binding"/>
    <property type="evidence" value="ECO:0007669"/>
    <property type="project" value="UniProtKB-KW"/>
</dbReference>
<dbReference type="InterPro" id="IPR009057">
    <property type="entry name" value="Homeodomain-like_sf"/>
</dbReference>
<dbReference type="InterPro" id="IPR017884">
    <property type="entry name" value="SANT_dom"/>
</dbReference>
<feature type="domain" description="Myb-like" evidence="7">
    <location>
        <begin position="251"/>
        <end position="289"/>
    </location>
</feature>
<dbReference type="EMBL" id="NIVC01002502">
    <property type="protein sequence ID" value="PAA57320.1"/>
    <property type="molecule type" value="Genomic_DNA"/>
</dbReference>
<dbReference type="SMART" id="SM00717">
    <property type="entry name" value="SANT"/>
    <property type="match status" value="1"/>
</dbReference>
<sequence>NRSRRSDQPSDEFRNSPECPYRLTEVSTHQDLARPPGVWELRQIGALAKSRPDELTAPPPPEVTSSTALVIPRRAAAWFNYRSVHRIERLAFPKYFTAGSGCRGPALYMAYRNCMIDTYRANPRRRLTLARCSARLRGDIKQLAKLYSFLEHWGLINLHTEPGLAAPCHLLATSSGSTTASSNSSGPANHPASLRLTESMTPDVAPGLRDFGPAPSISTAAASSSTRPGASSFGLRLEQAASSFGSRGGGRGGWSEAEVLALLEAVELYGEDWARVADRVGSGRTQEECIVQMLRLPIADPYLDGAEEALGPLASADSSLAPFSKAANPAMCTVAFLASSVDPRVGAAAALAALAEYGRLDVEAGSAGAPSEGKEKTAAADSKKKPAATTAQLEAAASRIAEAALRAGAEKSASLAESERSRVRALLAVLTDAQMRRLELKLRHLSDLEAHVQREIDSAEAQSQRVFEERVSLHEQLQREHQRIFEEQQLKQQQQQQKQQQQQQQQRRMQPPRSRHRPHRPGSDDD</sequence>
<dbReference type="GO" id="GO:0016514">
    <property type="term" value="C:SWI/SNF complex"/>
    <property type="evidence" value="ECO:0007669"/>
    <property type="project" value="UniProtKB-ARBA"/>
</dbReference>
<keyword evidence="2" id="KW-0238">DNA-binding</keyword>
<dbReference type="InterPro" id="IPR036388">
    <property type="entry name" value="WH-like_DNA-bd_sf"/>
</dbReference>
<dbReference type="InterPro" id="IPR032451">
    <property type="entry name" value="SMARCC_C"/>
</dbReference>
<feature type="domain" description="SANT" evidence="9">
    <location>
        <begin position="249"/>
        <end position="301"/>
    </location>
</feature>
<keyword evidence="3" id="KW-0804">Transcription</keyword>
<proteinExistence type="inferred from homology"/>
<dbReference type="Gene3D" id="1.10.10.10">
    <property type="entry name" value="Winged helix-like DNA-binding domain superfamily/Winged helix DNA-binding domain"/>
    <property type="match status" value="1"/>
</dbReference>
<dbReference type="SUPFAM" id="SSF46689">
    <property type="entry name" value="Homeodomain-like"/>
    <property type="match status" value="2"/>
</dbReference>
<dbReference type="Pfam" id="PF16495">
    <property type="entry name" value="SWIRM-assoc_1"/>
    <property type="match status" value="1"/>
</dbReference>
<dbReference type="CDD" id="cd00167">
    <property type="entry name" value="SANT"/>
    <property type="match status" value="1"/>
</dbReference>
<feature type="compositionally biased region" description="Basic and acidic residues" evidence="6">
    <location>
        <begin position="1"/>
        <end position="15"/>
    </location>
</feature>